<dbReference type="InterPro" id="IPR020472">
    <property type="entry name" value="WD40_PAC1"/>
</dbReference>
<accession>A0A8J8P481</accession>
<dbReference type="InterPro" id="IPR036322">
    <property type="entry name" value="WD40_repeat_dom_sf"/>
</dbReference>
<comment type="caution">
    <text evidence="4">The sequence shown here is derived from an EMBL/GenBank/DDBJ whole genome shotgun (WGS) entry which is preliminary data.</text>
</comment>
<sequence length="417" mass="46972">MSASGSNFYGKKLKRRLSIIYRDSSEVPHRKGVNSMAIDTDHPSVRKSQEEAILYTASRDRMIKAWHVNYQKKQASLLVNLDEHCDWVNQIILDKEKQLLFSCSNDTTIKMWKLESELFKENGGRDQLTRTARSTLTLNDDFDYVKGIAYSSYGKVLFSTADNGIVRKWDLNQGKSESNRKVSLEETTLSQPLTQIKLFEFPDIIPTSLACSQGGNVVAVSFTDEKLRIIDFRTGPSQTQDIGNATMQLEGEHSDIIKRIVLSPDGTLLISAGQDGLVKIWDLGMRRCIQTIGDNGLNFGRGLGPSSFQQSDFHRDTISAIDINFDEELMFTGGRDGAMFMTKLGENYAENQVPYQKVCMKYDAKNGKMWYGTPQSTFNCLDLTPKTALHSFEVNGLPWITEYHQHAAPYTKGPSIP</sequence>
<feature type="repeat" description="WD" evidence="3">
    <location>
        <begin position="138"/>
        <end position="179"/>
    </location>
</feature>
<dbReference type="PROSITE" id="PS00678">
    <property type="entry name" value="WD_REPEATS_1"/>
    <property type="match status" value="1"/>
</dbReference>
<dbReference type="PROSITE" id="PS50082">
    <property type="entry name" value="WD_REPEATS_2"/>
    <property type="match status" value="3"/>
</dbReference>
<organism evidence="4 5">
    <name type="scientific">Halteria grandinella</name>
    <dbReference type="NCBI Taxonomy" id="5974"/>
    <lineage>
        <taxon>Eukaryota</taxon>
        <taxon>Sar</taxon>
        <taxon>Alveolata</taxon>
        <taxon>Ciliophora</taxon>
        <taxon>Intramacronucleata</taxon>
        <taxon>Spirotrichea</taxon>
        <taxon>Stichotrichia</taxon>
        <taxon>Sporadotrichida</taxon>
        <taxon>Halteriidae</taxon>
        <taxon>Halteria</taxon>
    </lineage>
</organism>
<dbReference type="SUPFAM" id="SSF50978">
    <property type="entry name" value="WD40 repeat-like"/>
    <property type="match status" value="1"/>
</dbReference>
<keyword evidence="1 3" id="KW-0853">WD repeat</keyword>
<name>A0A8J8P481_HALGN</name>
<dbReference type="PROSITE" id="PS50294">
    <property type="entry name" value="WD_REPEATS_REGION"/>
    <property type="match status" value="2"/>
</dbReference>
<dbReference type="InterPro" id="IPR015943">
    <property type="entry name" value="WD40/YVTN_repeat-like_dom_sf"/>
</dbReference>
<dbReference type="PANTHER" id="PTHR22847">
    <property type="entry name" value="WD40 REPEAT PROTEIN"/>
    <property type="match status" value="1"/>
</dbReference>
<dbReference type="AlphaFoldDB" id="A0A8J8P481"/>
<dbReference type="PANTHER" id="PTHR22847:SF735">
    <property type="entry name" value="AFR153WP"/>
    <property type="match status" value="1"/>
</dbReference>
<feature type="repeat" description="WD" evidence="3">
    <location>
        <begin position="250"/>
        <end position="291"/>
    </location>
</feature>
<dbReference type="Gene3D" id="2.130.10.10">
    <property type="entry name" value="YVTN repeat-like/Quinoprotein amine dehydrogenase"/>
    <property type="match status" value="2"/>
</dbReference>
<dbReference type="OrthoDB" id="16717at2759"/>
<dbReference type="EMBL" id="RRYP01001749">
    <property type="protein sequence ID" value="TNV85540.1"/>
    <property type="molecule type" value="Genomic_DNA"/>
</dbReference>
<dbReference type="InterPro" id="IPR001680">
    <property type="entry name" value="WD40_rpt"/>
</dbReference>
<dbReference type="Proteomes" id="UP000785679">
    <property type="component" value="Unassembled WGS sequence"/>
</dbReference>
<proteinExistence type="predicted"/>
<dbReference type="InterPro" id="IPR019775">
    <property type="entry name" value="WD40_repeat_CS"/>
</dbReference>
<gene>
    <name evidence="4" type="ORF">FGO68_gene7291</name>
</gene>
<evidence type="ECO:0000313" key="5">
    <source>
        <dbReference type="Proteomes" id="UP000785679"/>
    </source>
</evidence>
<protein>
    <submittedName>
        <fullName evidence="4">Uncharacterized protein</fullName>
    </submittedName>
</protein>
<dbReference type="GO" id="GO:1990234">
    <property type="term" value="C:transferase complex"/>
    <property type="evidence" value="ECO:0007669"/>
    <property type="project" value="UniProtKB-ARBA"/>
</dbReference>
<reference evidence="4" key="1">
    <citation type="submission" date="2019-06" db="EMBL/GenBank/DDBJ databases">
        <authorList>
            <person name="Zheng W."/>
        </authorList>
    </citation>
    <scope>NUCLEOTIDE SEQUENCE</scope>
    <source>
        <strain evidence="4">QDHG01</strain>
    </source>
</reference>
<evidence type="ECO:0000256" key="1">
    <source>
        <dbReference type="ARBA" id="ARBA00022574"/>
    </source>
</evidence>
<feature type="repeat" description="WD" evidence="3">
    <location>
        <begin position="81"/>
        <end position="116"/>
    </location>
</feature>
<evidence type="ECO:0000256" key="3">
    <source>
        <dbReference type="PROSITE-ProRule" id="PRU00221"/>
    </source>
</evidence>
<keyword evidence="2" id="KW-0677">Repeat</keyword>
<dbReference type="SMART" id="SM00320">
    <property type="entry name" value="WD40"/>
    <property type="match status" value="6"/>
</dbReference>
<evidence type="ECO:0000256" key="2">
    <source>
        <dbReference type="ARBA" id="ARBA00022737"/>
    </source>
</evidence>
<keyword evidence="5" id="KW-1185">Reference proteome</keyword>
<dbReference type="Pfam" id="PF00400">
    <property type="entry name" value="WD40"/>
    <property type="match status" value="4"/>
</dbReference>
<dbReference type="PRINTS" id="PR00320">
    <property type="entry name" value="GPROTEINBRPT"/>
</dbReference>
<evidence type="ECO:0000313" key="4">
    <source>
        <dbReference type="EMBL" id="TNV85540.1"/>
    </source>
</evidence>